<evidence type="ECO:0000313" key="2">
    <source>
        <dbReference type="EMBL" id="NCU50821.1"/>
    </source>
</evidence>
<feature type="non-terminal residue" evidence="2">
    <location>
        <position position="157"/>
    </location>
</feature>
<dbReference type="GO" id="GO:0009446">
    <property type="term" value="P:putrescine biosynthetic process"/>
    <property type="evidence" value="ECO:0007669"/>
    <property type="project" value="InterPro"/>
</dbReference>
<dbReference type="GO" id="GO:0004668">
    <property type="term" value="F:protein-arginine deiminase activity"/>
    <property type="evidence" value="ECO:0007669"/>
    <property type="project" value="InterPro"/>
</dbReference>
<keyword evidence="1" id="KW-0378">Hydrolase</keyword>
<gene>
    <name evidence="2" type="ORF">EBX29_03525</name>
</gene>
<dbReference type="EMBL" id="RGMI01000182">
    <property type="protein sequence ID" value="NCU50821.1"/>
    <property type="molecule type" value="Genomic_DNA"/>
</dbReference>
<comment type="caution">
    <text evidence="2">The sequence shown here is derived from an EMBL/GenBank/DDBJ whole genome shotgun (WGS) entry which is preliminary data.</text>
</comment>
<accession>A0A966LWG9</accession>
<dbReference type="Gene3D" id="3.75.10.10">
    <property type="entry name" value="L-arginine/glycine Amidinotransferase, Chain A"/>
    <property type="match status" value="1"/>
</dbReference>
<sequence length="157" mass="18399">MNENLASLGYRMPAEWEKQSSTWLAWPHNKNDWPDKFENIPSTFAKITSALSKVQNVDILIQSKSAKTNIKKILIKEKTNLKRVNFHIIKTNRVWTRDTGPIFLVNDLLKKKIMTNFHFNAWAKYKDYNFDNAIKPKIAKIKNIEIIDVKAKIKNKI</sequence>
<evidence type="ECO:0000256" key="1">
    <source>
        <dbReference type="ARBA" id="ARBA00022801"/>
    </source>
</evidence>
<dbReference type="PANTHER" id="PTHR31377:SF0">
    <property type="entry name" value="AGMATINE DEIMINASE-RELATED"/>
    <property type="match status" value="1"/>
</dbReference>
<name>A0A966LWG9_9PROT</name>
<dbReference type="AlphaFoldDB" id="A0A966LWG9"/>
<dbReference type="Proteomes" id="UP000699985">
    <property type="component" value="Unassembled WGS sequence"/>
</dbReference>
<proteinExistence type="predicted"/>
<dbReference type="Pfam" id="PF04371">
    <property type="entry name" value="PAD_porph"/>
    <property type="match status" value="1"/>
</dbReference>
<dbReference type="SUPFAM" id="SSF55909">
    <property type="entry name" value="Pentein"/>
    <property type="match status" value="1"/>
</dbReference>
<evidence type="ECO:0000313" key="3">
    <source>
        <dbReference type="Proteomes" id="UP000699985"/>
    </source>
</evidence>
<reference evidence="2" key="1">
    <citation type="submission" date="2018-10" db="EMBL/GenBank/DDBJ databases">
        <title>Iterative Subtractive Binning of Freshwater Chronoseries Metagenomes Recovers Nearly Complete Genomes from over Four Hundred Novel Species.</title>
        <authorList>
            <person name="Rodriguez-R L.M."/>
            <person name="Tsementzi D."/>
            <person name="Luo C."/>
            <person name="Konstantinidis K.T."/>
        </authorList>
    </citation>
    <scope>NUCLEOTIDE SEQUENCE</scope>
    <source>
        <strain evidence="2">WB8_1A_003</strain>
    </source>
</reference>
<dbReference type="InterPro" id="IPR007466">
    <property type="entry name" value="Peptidyl-Arg-deiminase_porph"/>
</dbReference>
<protein>
    <submittedName>
        <fullName evidence="2">Agmatine deiminase family protein</fullName>
    </submittedName>
</protein>
<dbReference type="PANTHER" id="PTHR31377">
    <property type="entry name" value="AGMATINE DEIMINASE-RELATED"/>
    <property type="match status" value="1"/>
</dbReference>
<dbReference type="GO" id="GO:0047632">
    <property type="term" value="F:agmatine deiminase activity"/>
    <property type="evidence" value="ECO:0007669"/>
    <property type="project" value="TreeGrafter"/>
</dbReference>
<organism evidence="2 3">
    <name type="scientific">Candidatus Fonsibacter lacus</name>
    <dbReference type="NCBI Taxonomy" id="2576439"/>
    <lineage>
        <taxon>Bacteria</taxon>
        <taxon>Pseudomonadati</taxon>
        <taxon>Pseudomonadota</taxon>
        <taxon>Alphaproteobacteria</taxon>
        <taxon>Candidatus Pelagibacterales</taxon>
        <taxon>Candidatus Pelagibacterales incertae sedis</taxon>
        <taxon>Candidatus Fonsibacter</taxon>
    </lineage>
</organism>